<dbReference type="SUPFAM" id="SSF52172">
    <property type="entry name" value="CheY-like"/>
    <property type="match status" value="1"/>
</dbReference>
<organism evidence="3 4">
    <name type="scientific">Altererythrobacter arenosus</name>
    <dbReference type="NCBI Taxonomy" id="3032592"/>
    <lineage>
        <taxon>Bacteria</taxon>
        <taxon>Pseudomonadati</taxon>
        <taxon>Pseudomonadota</taxon>
        <taxon>Alphaproteobacteria</taxon>
        <taxon>Sphingomonadales</taxon>
        <taxon>Erythrobacteraceae</taxon>
        <taxon>Altererythrobacter</taxon>
    </lineage>
</organism>
<keyword evidence="1" id="KW-0597">Phosphoprotein</keyword>
<feature type="domain" description="Response regulatory" evidence="2">
    <location>
        <begin position="12"/>
        <end position="125"/>
    </location>
</feature>
<dbReference type="PROSITE" id="PS50110">
    <property type="entry name" value="RESPONSE_REGULATORY"/>
    <property type="match status" value="1"/>
</dbReference>
<evidence type="ECO:0000256" key="1">
    <source>
        <dbReference type="PROSITE-ProRule" id="PRU00169"/>
    </source>
</evidence>
<dbReference type="InterPro" id="IPR011006">
    <property type="entry name" value="CheY-like_superfamily"/>
</dbReference>
<evidence type="ECO:0000259" key="2">
    <source>
        <dbReference type="PROSITE" id="PS50110"/>
    </source>
</evidence>
<dbReference type="Gene3D" id="3.40.50.2300">
    <property type="match status" value="1"/>
</dbReference>
<dbReference type="Pfam" id="PF00072">
    <property type="entry name" value="Response_reg"/>
    <property type="match status" value="1"/>
</dbReference>
<dbReference type="SMART" id="SM00448">
    <property type="entry name" value="REC"/>
    <property type="match status" value="1"/>
</dbReference>
<dbReference type="Proteomes" id="UP001215827">
    <property type="component" value="Chromosome"/>
</dbReference>
<protein>
    <submittedName>
        <fullName evidence="3">Response regulator</fullName>
    </submittedName>
</protein>
<evidence type="ECO:0000313" key="3">
    <source>
        <dbReference type="EMBL" id="WFL76142.1"/>
    </source>
</evidence>
<sequence>MNAPGVALSGLNIWVVEDDAVIALSIEYLIEDQGGSAFGPAGSITDCFEQFAAFDELPDVAILDLDLRGQESMPIAKLLQRKGVPFLFYTGHGQTDALIAQFGEIPVCIKPVSEQELVQALCKLCSRSAKHGRSTY</sequence>
<dbReference type="InterPro" id="IPR001789">
    <property type="entry name" value="Sig_transdc_resp-reg_receiver"/>
</dbReference>
<proteinExistence type="predicted"/>
<evidence type="ECO:0000313" key="4">
    <source>
        <dbReference type="Proteomes" id="UP001215827"/>
    </source>
</evidence>
<feature type="modified residue" description="4-aspartylphosphate" evidence="1">
    <location>
        <position position="64"/>
    </location>
</feature>
<reference evidence="3 4" key="1">
    <citation type="submission" date="2023-03" db="EMBL/GenBank/DDBJ databases">
        <title>Altererythrobacter sp. CAU 1644 isolated from sand.</title>
        <authorList>
            <person name="Kim W."/>
        </authorList>
    </citation>
    <scope>NUCLEOTIDE SEQUENCE [LARGE SCALE GENOMIC DNA]</scope>
    <source>
        <strain evidence="3 4">CAU 1644</strain>
    </source>
</reference>
<accession>A0ABY8FMQ8</accession>
<dbReference type="EMBL" id="CP121106">
    <property type="protein sequence ID" value="WFL76142.1"/>
    <property type="molecule type" value="Genomic_DNA"/>
</dbReference>
<gene>
    <name evidence="3" type="ORF">P7228_09015</name>
</gene>
<keyword evidence="4" id="KW-1185">Reference proteome</keyword>
<name>A0ABY8FMQ8_9SPHN</name>
<dbReference type="RefSeq" id="WP_278014908.1">
    <property type="nucleotide sequence ID" value="NZ_CP121106.1"/>
</dbReference>